<organism evidence="2">
    <name type="scientific">Arundo donax</name>
    <name type="common">Giant reed</name>
    <name type="synonym">Donax arundinaceus</name>
    <dbReference type="NCBI Taxonomy" id="35708"/>
    <lineage>
        <taxon>Eukaryota</taxon>
        <taxon>Viridiplantae</taxon>
        <taxon>Streptophyta</taxon>
        <taxon>Embryophyta</taxon>
        <taxon>Tracheophyta</taxon>
        <taxon>Spermatophyta</taxon>
        <taxon>Magnoliopsida</taxon>
        <taxon>Liliopsida</taxon>
        <taxon>Poales</taxon>
        <taxon>Poaceae</taxon>
        <taxon>PACMAD clade</taxon>
        <taxon>Arundinoideae</taxon>
        <taxon>Arundineae</taxon>
        <taxon>Arundo</taxon>
    </lineage>
</organism>
<dbReference type="AlphaFoldDB" id="A0A0A9F2A7"/>
<reference evidence="2" key="1">
    <citation type="submission" date="2014-09" db="EMBL/GenBank/DDBJ databases">
        <authorList>
            <person name="Magalhaes I.L.F."/>
            <person name="Oliveira U."/>
            <person name="Santos F.R."/>
            <person name="Vidigal T.H.D.A."/>
            <person name="Brescovit A.D."/>
            <person name="Santos A.J."/>
        </authorList>
    </citation>
    <scope>NUCLEOTIDE SEQUENCE</scope>
    <source>
        <tissue evidence="2">Shoot tissue taken approximately 20 cm above the soil surface</tissue>
    </source>
</reference>
<sequence>MSASLLRTLYSIFPFVGSSMTHLSFHFLSVSDRFKRGPWRSCRVDVEDSCRLTRSKLLCISPTISSHHPQQPSKNPNFGQIPTSNEIET</sequence>
<reference evidence="2" key="2">
    <citation type="journal article" date="2015" name="Data Brief">
        <title>Shoot transcriptome of the giant reed, Arundo donax.</title>
        <authorList>
            <person name="Barrero R.A."/>
            <person name="Guerrero F.D."/>
            <person name="Moolhuijzen P."/>
            <person name="Goolsby J.A."/>
            <person name="Tidwell J."/>
            <person name="Bellgard S.E."/>
            <person name="Bellgard M.I."/>
        </authorList>
    </citation>
    <scope>NUCLEOTIDE SEQUENCE</scope>
    <source>
        <tissue evidence="2">Shoot tissue taken approximately 20 cm above the soil surface</tissue>
    </source>
</reference>
<proteinExistence type="predicted"/>
<feature type="region of interest" description="Disordered" evidence="1">
    <location>
        <begin position="63"/>
        <end position="89"/>
    </location>
</feature>
<evidence type="ECO:0000313" key="2">
    <source>
        <dbReference type="EMBL" id="JAE04271.1"/>
    </source>
</evidence>
<protein>
    <submittedName>
        <fullName evidence="2">Uncharacterized protein</fullName>
    </submittedName>
</protein>
<dbReference type="EMBL" id="GBRH01193625">
    <property type="protein sequence ID" value="JAE04271.1"/>
    <property type="molecule type" value="Transcribed_RNA"/>
</dbReference>
<evidence type="ECO:0000256" key="1">
    <source>
        <dbReference type="SAM" id="MobiDB-lite"/>
    </source>
</evidence>
<accession>A0A0A9F2A7</accession>
<name>A0A0A9F2A7_ARUDO</name>